<dbReference type="InterPro" id="IPR013328">
    <property type="entry name" value="6PGD_dom2"/>
</dbReference>
<evidence type="ECO:0000259" key="13">
    <source>
        <dbReference type="Pfam" id="PF08546"/>
    </source>
</evidence>
<name>A0A2K1FZP6_9PROT</name>
<evidence type="ECO:0000259" key="12">
    <source>
        <dbReference type="Pfam" id="PF02558"/>
    </source>
</evidence>
<evidence type="ECO:0000256" key="2">
    <source>
        <dbReference type="ARBA" id="ARBA00004994"/>
    </source>
</evidence>
<comment type="caution">
    <text evidence="14">The sequence shown here is derived from an EMBL/GenBank/DDBJ whole genome shotgun (WGS) entry which is preliminary data.</text>
</comment>
<evidence type="ECO:0000256" key="4">
    <source>
        <dbReference type="ARBA" id="ARBA00013014"/>
    </source>
</evidence>
<feature type="domain" description="Ketopantoate reductase C-terminal" evidence="13">
    <location>
        <begin position="180"/>
        <end position="301"/>
    </location>
</feature>
<dbReference type="Gene3D" id="1.10.1040.10">
    <property type="entry name" value="N-(1-d-carboxylethyl)-l-norvaline Dehydrogenase, domain 2"/>
    <property type="match status" value="1"/>
</dbReference>
<dbReference type="PANTHER" id="PTHR21708">
    <property type="entry name" value="PROBABLE 2-DEHYDROPANTOATE 2-REDUCTASE"/>
    <property type="match status" value="1"/>
</dbReference>
<keyword evidence="7 11" id="KW-0521">NADP</keyword>
<comment type="catalytic activity">
    <reaction evidence="10 11">
        <text>(R)-pantoate + NADP(+) = 2-dehydropantoate + NADPH + H(+)</text>
        <dbReference type="Rhea" id="RHEA:16233"/>
        <dbReference type="ChEBI" id="CHEBI:11561"/>
        <dbReference type="ChEBI" id="CHEBI:15378"/>
        <dbReference type="ChEBI" id="CHEBI:15980"/>
        <dbReference type="ChEBI" id="CHEBI:57783"/>
        <dbReference type="ChEBI" id="CHEBI:58349"/>
        <dbReference type="EC" id="1.1.1.169"/>
    </reaction>
</comment>
<dbReference type="Pfam" id="PF08546">
    <property type="entry name" value="ApbA_C"/>
    <property type="match status" value="1"/>
</dbReference>
<dbReference type="InterPro" id="IPR003710">
    <property type="entry name" value="ApbA"/>
</dbReference>
<dbReference type="SUPFAM" id="SSF48179">
    <property type="entry name" value="6-phosphogluconate dehydrogenase C-terminal domain-like"/>
    <property type="match status" value="1"/>
</dbReference>
<dbReference type="FunFam" id="3.40.50.720:FF:000307">
    <property type="entry name" value="2-dehydropantoate 2-reductase"/>
    <property type="match status" value="1"/>
</dbReference>
<dbReference type="NCBIfam" id="TIGR00745">
    <property type="entry name" value="apbA_panE"/>
    <property type="match status" value="1"/>
</dbReference>
<organism evidence="14 15">
    <name type="scientific">Azospirillum argentinense</name>
    <dbReference type="NCBI Taxonomy" id="2970906"/>
    <lineage>
        <taxon>Bacteria</taxon>
        <taxon>Pseudomonadati</taxon>
        <taxon>Pseudomonadota</taxon>
        <taxon>Alphaproteobacteria</taxon>
        <taxon>Rhodospirillales</taxon>
        <taxon>Azospirillaceae</taxon>
        <taxon>Azospirillum</taxon>
    </lineage>
</organism>
<dbReference type="FunFam" id="1.10.1040.10:FF:000017">
    <property type="entry name" value="2-dehydropantoate 2-reductase"/>
    <property type="match status" value="1"/>
</dbReference>
<evidence type="ECO:0000256" key="9">
    <source>
        <dbReference type="ARBA" id="ARBA00032024"/>
    </source>
</evidence>
<dbReference type="InterPro" id="IPR051402">
    <property type="entry name" value="KPR-Related"/>
</dbReference>
<dbReference type="InterPro" id="IPR013332">
    <property type="entry name" value="KPR_N"/>
</dbReference>
<feature type="domain" description="Ketopantoate reductase N-terminal" evidence="12">
    <location>
        <begin position="3"/>
        <end position="153"/>
    </location>
</feature>
<dbReference type="EMBL" id="POWG01000015">
    <property type="protein sequence ID" value="PNQ98020.1"/>
    <property type="molecule type" value="Genomic_DNA"/>
</dbReference>
<evidence type="ECO:0000256" key="11">
    <source>
        <dbReference type="RuleBase" id="RU362068"/>
    </source>
</evidence>
<accession>A0A2K1FZP6</accession>
<evidence type="ECO:0000256" key="1">
    <source>
        <dbReference type="ARBA" id="ARBA00002919"/>
    </source>
</evidence>
<dbReference type="GO" id="GO:0015940">
    <property type="term" value="P:pantothenate biosynthetic process"/>
    <property type="evidence" value="ECO:0007669"/>
    <property type="project" value="UniProtKB-UniPathway"/>
</dbReference>
<evidence type="ECO:0000313" key="15">
    <source>
        <dbReference type="Proteomes" id="UP000236268"/>
    </source>
</evidence>
<evidence type="ECO:0000256" key="5">
    <source>
        <dbReference type="ARBA" id="ARBA00019465"/>
    </source>
</evidence>
<dbReference type="EC" id="1.1.1.169" evidence="4 11"/>
<protein>
    <recommendedName>
        <fullName evidence="5 11">2-dehydropantoate 2-reductase</fullName>
        <ecNumber evidence="4 11">1.1.1.169</ecNumber>
    </recommendedName>
    <alternativeName>
        <fullName evidence="9 11">Ketopantoate reductase</fullName>
    </alternativeName>
</protein>
<sequence length="312" mass="32629">MRIAIMGAGAVGGYFGARLAATHGAEVHFIARGRHLEAIRRDGLRIESEAAPLHLTDVRATDDPAEVGPVDLVLFAVKLWDTDRAAEACRPLVKPGTVVVTVQNGVTGMDTLCQILGREHVAGGVAHIGATIAAPGVIRHTGTLARLTYGELDGRPSPRLTAFHALAEAAGFEAVLSAAILRAQWEKFAFLAPFSGVTALTRQPAGVIRRVPESRALFLDAVAEVARLARARDIDLGTGIVARVEALLDGVPPAMTSSMLNDLMRGGRLELPWLSGAVVQLGSELGVPTPVHRVVAAALAPYADGAPSNSPP</sequence>
<dbReference type="UniPathway" id="UPA00028">
    <property type="reaction ID" value="UER00004"/>
</dbReference>
<keyword evidence="8 11" id="KW-0560">Oxidoreductase</keyword>
<evidence type="ECO:0000256" key="8">
    <source>
        <dbReference type="ARBA" id="ARBA00023002"/>
    </source>
</evidence>
<dbReference type="PANTHER" id="PTHR21708:SF26">
    <property type="entry name" value="2-DEHYDROPANTOATE 2-REDUCTASE"/>
    <property type="match status" value="1"/>
</dbReference>
<evidence type="ECO:0000256" key="10">
    <source>
        <dbReference type="ARBA" id="ARBA00048793"/>
    </source>
</evidence>
<gene>
    <name evidence="14" type="ORF">C1S70_15630</name>
</gene>
<evidence type="ECO:0000313" key="14">
    <source>
        <dbReference type="EMBL" id="PNQ98020.1"/>
    </source>
</evidence>
<evidence type="ECO:0000256" key="6">
    <source>
        <dbReference type="ARBA" id="ARBA00022655"/>
    </source>
</evidence>
<comment type="function">
    <text evidence="1 11">Catalyzes the NADPH-dependent reduction of ketopantoate into pantoic acid.</text>
</comment>
<evidence type="ECO:0000256" key="7">
    <source>
        <dbReference type="ARBA" id="ARBA00022857"/>
    </source>
</evidence>
<dbReference type="InterPro" id="IPR036291">
    <property type="entry name" value="NAD(P)-bd_dom_sf"/>
</dbReference>
<dbReference type="RefSeq" id="WP_103040241.1">
    <property type="nucleotide sequence ID" value="NZ_POWG01000015.1"/>
</dbReference>
<proteinExistence type="inferred from homology"/>
<dbReference type="InterPro" id="IPR013752">
    <property type="entry name" value="KPA_reductase"/>
</dbReference>
<evidence type="ECO:0000256" key="3">
    <source>
        <dbReference type="ARBA" id="ARBA00007870"/>
    </source>
</evidence>
<dbReference type="AlphaFoldDB" id="A0A2K1FZP6"/>
<dbReference type="Gene3D" id="3.40.50.720">
    <property type="entry name" value="NAD(P)-binding Rossmann-like Domain"/>
    <property type="match status" value="1"/>
</dbReference>
<dbReference type="GO" id="GO:0005737">
    <property type="term" value="C:cytoplasm"/>
    <property type="evidence" value="ECO:0007669"/>
    <property type="project" value="TreeGrafter"/>
</dbReference>
<dbReference type="Pfam" id="PF02558">
    <property type="entry name" value="ApbA"/>
    <property type="match status" value="1"/>
</dbReference>
<reference evidence="14 15" key="1">
    <citation type="submission" date="2018-01" db="EMBL/GenBank/DDBJ databases">
        <title>Whole genome sequence of Azospirillum brasilense REC3 isolated from strawberry roots.</title>
        <authorList>
            <person name="Fontana C.A."/>
            <person name="Salazar S.M."/>
            <person name="Bassi D."/>
            <person name="Puglisi E."/>
            <person name="Lovaisa N.C."/>
            <person name="Toffoli L.M."/>
            <person name="Pedraza R."/>
            <person name="Cocconcelli P.S."/>
        </authorList>
    </citation>
    <scope>NUCLEOTIDE SEQUENCE [LARGE SCALE GENOMIC DNA]</scope>
    <source>
        <strain evidence="14 15">REC3</strain>
    </source>
</reference>
<dbReference type="GO" id="GO:0008677">
    <property type="term" value="F:2-dehydropantoate 2-reductase activity"/>
    <property type="evidence" value="ECO:0007669"/>
    <property type="project" value="UniProtKB-EC"/>
</dbReference>
<comment type="similarity">
    <text evidence="3 11">Belongs to the ketopantoate reductase family.</text>
</comment>
<dbReference type="SUPFAM" id="SSF51735">
    <property type="entry name" value="NAD(P)-binding Rossmann-fold domains"/>
    <property type="match status" value="1"/>
</dbReference>
<keyword evidence="6 11" id="KW-0566">Pantothenate biosynthesis</keyword>
<comment type="pathway">
    <text evidence="2 11">Cofactor biosynthesis; (R)-pantothenate biosynthesis; (R)-pantoate from 3-methyl-2-oxobutanoate: step 2/2.</text>
</comment>
<dbReference type="InterPro" id="IPR008927">
    <property type="entry name" value="6-PGluconate_DH-like_C_sf"/>
</dbReference>
<dbReference type="Proteomes" id="UP000236268">
    <property type="component" value="Unassembled WGS sequence"/>
</dbReference>